<evidence type="ECO:0000256" key="3">
    <source>
        <dbReference type="ARBA" id="ARBA00022989"/>
    </source>
</evidence>
<reference evidence="7 8" key="1">
    <citation type="submission" date="2023-08" db="EMBL/GenBank/DDBJ databases">
        <authorList>
            <person name="Palmer J.M."/>
        </authorList>
    </citation>
    <scope>NUCLEOTIDE SEQUENCE [LARGE SCALE GENOMIC DNA]</scope>
    <source>
        <strain evidence="7 8">TWF481</strain>
    </source>
</reference>
<dbReference type="InterPro" id="IPR007568">
    <property type="entry name" value="RTA1"/>
</dbReference>
<keyword evidence="2 6" id="KW-0812">Transmembrane</keyword>
<dbReference type="PANTHER" id="PTHR31465">
    <property type="entry name" value="PROTEIN RTA1-RELATED"/>
    <property type="match status" value="1"/>
</dbReference>
<feature type="transmembrane region" description="Helical" evidence="6">
    <location>
        <begin position="221"/>
        <end position="239"/>
    </location>
</feature>
<sequence>MGFDCSAYDFTSPDSTSTFLYCPSLPGAIVFAVLFGLSTIAHISQAFYYHKWRLSWVITLGAAWEATAFGLRAAATQDPLSDALGIPSSILIYLSPLLINAYAYMVLGRMVWYYLQDKRVAGIQAKRLSVIFVWLDIIAFLVQLVGACMATFRNTDSNATEQQKIDSANSQKLGLNVYMGGIGFQLFWILVFSGFAWRFGMKATKERNQGTAIHRDSNWKHLLIILYFTLLMITIRIIFRLVEFSGGKIDTKLTTTEAYFYALEATPMAIACITWNLFHPGRFFVGPDGEFPRLTRKEKKAIKAEKKRLKEEKKYEKKEGKQRHKEWVKESKRMQRRGTNEMEMGSLQAPQVYRSENIGPM</sequence>
<evidence type="ECO:0000313" key="8">
    <source>
        <dbReference type="Proteomes" id="UP001370758"/>
    </source>
</evidence>
<dbReference type="GO" id="GO:0016020">
    <property type="term" value="C:membrane"/>
    <property type="evidence" value="ECO:0007669"/>
    <property type="project" value="UniProtKB-SubCell"/>
</dbReference>
<evidence type="ECO:0000313" key="7">
    <source>
        <dbReference type="EMBL" id="KAK6509618.1"/>
    </source>
</evidence>
<organism evidence="7 8">
    <name type="scientific">Arthrobotrys musiformis</name>
    <dbReference type="NCBI Taxonomy" id="47236"/>
    <lineage>
        <taxon>Eukaryota</taxon>
        <taxon>Fungi</taxon>
        <taxon>Dikarya</taxon>
        <taxon>Ascomycota</taxon>
        <taxon>Pezizomycotina</taxon>
        <taxon>Orbiliomycetes</taxon>
        <taxon>Orbiliales</taxon>
        <taxon>Orbiliaceae</taxon>
        <taxon>Arthrobotrys</taxon>
    </lineage>
</organism>
<gene>
    <name evidence="7" type="ORF">TWF481_004353</name>
</gene>
<dbReference type="Pfam" id="PF04479">
    <property type="entry name" value="RTA1"/>
    <property type="match status" value="1"/>
</dbReference>
<feature type="transmembrane region" description="Helical" evidence="6">
    <location>
        <begin position="177"/>
        <end position="200"/>
    </location>
</feature>
<feature type="region of interest" description="Disordered" evidence="5">
    <location>
        <begin position="303"/>
        <end position="361"/>
    </location>
</feature>
<evidence type="ECO:0000256" key="1">
    <source>
        <dbReference type="ARBA" id="ARBA00004141"/>
    </source>
</evidence>
<dbReference type="AlphaFoldDB" id="A0AAV9WJD3"/>
<keyword evidence="8" id="KW-1185">Reference proteome</keyword>
<keyword evidence="4 6" id="KW-0472">Membrane</keyword>
<feature type="transmembrane region" description="Helical" evidence="6">
    <location>
        <begin position="128"/>
        <end position="152"/>
    </location>
</feature>
<comment type="subcellular location">
    <subcellularLocation>
        <location evidence="1">Membrane</location>
        <topology evidence="1">Multi-pass membrane protein</topology>
    </subcellularLocation>
</comment>
<protein>
    <submittedName>
        <fullName evidence="7">Uncharacterized protein</fullName>
    </submittedName>
</protein>
<feature type="transmembrane region" description="Helical" evidence="6">
    <location>
        <begin position="86"/>
        <end position="107"/>
    </location>
</feature>
<dbReference type="Proteomes" id="UP001370758">
    <property type="component" value="Unassembled WGS sequence"/>
</dbReference>
<keyword evidence="3 6" id="KW-1133">Transmembrane helix</keyword>
<evidence type="ECO:0000256" key="6">
    <source>
        <dbReference type="SAM" id="Phobius"/>
    </source>
</evidence>
<proteinExistence type="predicted"/>
<name>A0AAV9WJD3_9PEZI</name>
<accession>A0AAV9WJD3</accession>
<feature type="transmembrane region" description="Helical" evidence="6">
    <location>
        <begin position="18"/>
        <end position="42"/>
    </location>
</feature>
<comment type="caution">
    <text evidence="7">The sequence shown here is derived from an EMBL/GenBank/DDBJ whole genome shotgun (WGS) entry which is preliminary data.</text>
</comment>
<dbReference type="PANTHER" id="PTHR31465:SF15">
    <property type="entry name" value="LIPID TRANSPORTER ATNI-RELATED"/>
    <property type="match status" value="1"/>
</dbReference>
<evidence type="ECO:0000256" key="2">
    <source>
        <dbReference type="ARBA" id="ARBA00022692"/>
    </source>
</evidence>
<evidence type="ECO:0000256" key="4">
    <source>
        <dbReference type="ARBA" id="ARBA00023136"/>
    </source>
</evidence>
<evidence type="ECO:0000256" key="5">
    <source>
        <dbReference type="SAM" id="MobiDB-lite"/>
    </source>
</evidence>
<dbReference type="EMBL" id="JAVHJL010000002">
    <property type="protein sequence ID" value="KAK6509618.1"/>
    <property type="molecule type" value="Genomic_DNA"/>
</dbReference>
<feature type="transmembrane region" description="Helical" evidence="6">
    <location>
        <begin position="54"/>
        <end position="74"/>
    </location>
</feature>
<feature type="compositionally biased region" description="Basic and acidic residues" evidence="5">
    <location>
        <begin position="303"/>
        <end position="333"/>
    </location>
</feature>